<evidence type="ECO:0000256" key="1">
    <source>
        <dbReference type="SAM" id="Phobius"/>
    </source>
</evidence>
<keyword evidence="1" id="KW-0472">Membrane</keyword>
<dbReference type="PANTHER" id="PTHR39430:SF1">
    <property type="entry name" value="PROTEASE"/>
    <property type="match status" value="1"/>
</dbReference>
<keyword evidence="4" id="KW-0378">Hydrolase</keyword>
<feature type="transmembrane region" description="Helical" evidence="1">
    <location>
        <begin position="38"/>
        <end position="56"/>
    </location>
</feature>
<dbReference type="InterPro" id="IPR003675">
    <property type="entry name" value="Rce1/LyrA-like_dom"/>
</dbReference>
<dbReference type="RefSeq" id="WP_102583358.1">
    <property type="nucleotide sequence ID" value="NZ_HG999364.1"/>
</dbReference>
<organism evidence="4 5">
    <name type="scientific">Xanthomonas euroxanthea</name>
    <dbReference type="NCBI Taxonomy" id="2259622"/>
    <lineage>
        <taxon>Bacteria</taxon>
        <taxon>Pseudomonadati</taxon>
        <taxon>Pseudomonadota</taxon>
        <taxon>Gammaproteobacteria</taxon>
        <taxon>Lysobacterales</taxon>
        <taxon>Lysobacteraceae</taxon>
        <taxon>Xanthomonas</taxon>
    </lineage>
</organism>
<dbReference type="Pfam" id="PF02517">
    <property type="entry name" value="Rce1-like"/>
    <property type="match status" value="1"/>
</dbReference>
<keyword evidence="1" id="KW-1133">Transmembrane helix</keyword>
<dbReference type="GeneID" id="79387953"/>
<feature type="domain" description="CAAX prenyl protease 2/Lysostaphin resistance protein A-like" evidence="2">
    <location>
        <begin position="147"/>
        <end position="239"/>
    </location>
</feature>
<gene>
    <name evidence="4" type="ORF">XSP_000610</name>
</gene>
<keyword evidence="4" id="KW-0482">Metalloprotease</keyword>
<dbReference type="GO" id="GO:0006508">
    <property type="term" value="P:proteolysis"/>
    <property type="evidence" value="ECO:0007669"/>
    <property type="project" value="UniProtKB-KW"/>
</dbReference>
<evidence type="ECO:0000313" key="5">
    <source>
        <dbReference type="Proteomes" id="UP000515493"/>
    </source>
</evidence>
<feature type="transmembrane region" description="Helical" evidence="1">
    <location>
        <begin position="280"/>
        <end position="300"/>
    </location>
</feature>
<feature type="transmembrane region" description="Helical" evidence="1">
    <location>
        <begin position="201"/>
        <end position="223"/>
    </location>
</feature>
<name>A0A8E4GD00_9XANT</name>
<accession>A0A8E4GD00</accession>
<feature type="transmembrane region" description="Helical" evidence="1">
    <location>
        <begin position="76"/>
        <end position="97"/>
    </location>
</feature>
<feature type="transmembrane region" description="Helical" evidence="1">
    <location>
        <begin position="118"/>
        <end position="138"/>
    </location>
</feature>
<evidence type="ECO:0000259" key="2">
    <source>
        <dbReference type="Pfam" id="PF02517"/>
    </source>
</evidence>
<dbReference type="GO" id="GO:0080120">
    <property type="term" value="P:CAAX-box protein maturation"/>
    <property type="evidence" value="ECO:0007669"/>
    <property type="project" value="UniProtKB-ARBA"/>
</dbReference>
<protein>
    <submittedName>
        <fullName evidence="4">CPBP family intramembrane metalloprotease</fullName>
    </submittedName>
</protein>
<dbReference type="PANTHER" id="PTHR39430">
    <property type="entry name" value="MEMBRANE-ASSOCIATED PROTEASE-RELATED"/>
    <property type="match status" value="1"/>
</dbReference>
<dbReference type="KEGG" id="xeu:XSP_000610"/>
<evidence type="ECO:0000313" key="4">
    <source>
        <dbReference type="EMBL" id="CAD1787466.1"/>
    </source>
</evidence>
<reference evidence="4 5" key="1">
    <citation type="submission" date="2020-07" db="EMBL/GenBank/DDBJ databases">
        <authorList>
            <person name="Teixeira M."/>
        </authorList>
    </citation>
    <scope>NUCLEOTIDE SEQUENCE [LARGE SCALE GENOMIC DNA]</scope>
    <source>
        <strain evidence="4">1</strain>
        <strain evidence="3">Xanthomonas sp. CPBF 367</strain>
    </source>
</reference>
<dbReference type="EMBL" id="LR824641">
    <property type="protein sequence ID" value="CAD0313909.1"/>
    <property type="molecule type" value="Genomic_DNA"/>
</dbReference>
<keyword evidence="4" id="KW-0645">Protease</keyword>
<dbReference type="Proteomes" id="UP000515493">
    <property type="component" value="Chromosome"/>
</dbReference>
<feature type="transmembrane region" description="Helical" evidence="1">
    <location>
        <begin position="173"/>
        <end position="194"/>
    </location>
</feature>
<dbReference type="GO" id="GO:0008237">
    <property type="term" value="F:metallopeptidase activity"/>
    <property type="evidence" value="ECO:0007669"/>
    <property type="project" value="UniProtKB-KW"/>
</dbReference>
<proteinExistence type="predicted"/>
<keyword evidence="1" id="KW-0812">Transmembrane</keyword>
<sequence>MHAPTPAVSNSALTTHGHASHRIALGERNVLQPGRLRWLRAIGWAVLLLVAVATLAPMAGRAVGSLLPKDSGPLQLIASLVGIAVGLAVYVVAVRLAEGRRASELALRPMLPQLSIGLLIGAAMFAAVMGIMALFGLYDIQALGPAPAWTAVRKALQAGVIEELLFRAIFLRLVWRAFGPWVAFIASAALFGFGHIANPHATAFAAICIALEAGILLGAFYALTGRIWMSIGVHIAWNFTQGYLFGAAVSGTDMGPAIARSTATPGFPQWLTGGAFGPEASLPGVLICLAVGLSVLWLAWRAGSFAKQP</sequence>
<dbReference type="AlphaFoldDB" id="A0A8E4GD00"/>
<dbReference type="EMBL" id="LR861803">
    <property type="protein sequence ID" value="CAD1787466.1"/>
    <property type="molecule type" value="Genomic_DNA"/>
</dbReference>
<dbReference type="GO" id="GO:0004175">
    <property type="term" value="F:endopeptidase activity"/>
    <property type="evidence" value="ECO:0007669"/>
    <property type="project" value="UniProtKB-ARBA"/>
</dbReference>
<evidence type="ECO:0000313" key="3">
    <source>
        <dbReference type="EMBL" id="CAD0313909.1"/>
    </source>
</evidence>